<feature type="disulfide bond" description="Redox-active" evidence="6">
    <location>
        <begin position="60"/>
        <end position="94"/>
    </location>
</feature>
<evidence type="ECO:0000256" key="1">
    <source>
        <dbReference type="ARBA" id="ARBA00022559"/>
    </source>
</evidence>
<dbReference type="PANTHER" id="PTHR43110">
    <property type="entry name" value="THIOL PEROXIDASE"/>
    <property type="match status" value="1"/>
</dbReference>
<protein>
    <recommendedName>
        <fullName evidence="6">Thiol peroxidase</fullName>
        <shortName evidence="6">Tpx</shortName>
        <ecNumber evidence="6">1.11.1.24</ecNumber>
    </recommendedName>
    <alternativeName>
        <fullName evidence="6">Peroxiredoxin tpx</fullName>
        <shortName evidence="6">Prx</shortName>
    </alternativeName>
    <alternativeName>
        <fullName evidence="6">Thioredoxin peroxidase</fullName>
    </alternativeName>
    <alternativeName>
        <fullName evidence="6">Thioredoxin-dependent peroxiredoxin</fullName>
    </alternativeName>
</protein>
<dbReference type="Gene3D" id="3.40.30.10">
    <property type="entry name" value="Glutaredoxin"/>
    <property type="match status" value="1"/>
</dbReference>
<sequence>MNQVTFQGQKVEIAGILPTVGAPSPDFTLTASDLSELTLSQVKGKNIILNIFPSIDTPVCATSVRKFNEEAAKLDNTVIICISADLPFATGRFCEVEGMNNVQHASTFRNPDFASQFGVAINNGILKGLTTRAVICINSSGIVVHTELAQEITEEIDYKNALASISL</sequence>
<dbReference type="EC" id="1.11.1.24" evidence="6"/>
<dbReference type="NCBIfam" id="NF001808">
    <property type="entry name" value="PRK00522.1"/>
    <property type="match status" value="1"/>
</dbReference>
<evidence type="ECO:0000256" key="3">
    <source>
        <dbReference type="ARBA" id="ARBA00023002"/>
    </source>
</evidence>
<dbReference type="EMBL" id="FOLO01000062">
    <property type="protein sequence ID" value="SFD49093.1"/>
    <property type="molecule type" value="Genomic_DNA"/>
</dbReference>
<comment type="subunit">
    <text evidence="6">Homodimer.</text>
</comment>
<proteinExistence type="inferred from homology"/>
<gene>
    <name evidence="6" type="primary">tpx</name>
    <name evidence="8" type="ORF">SAMN02745724_04667</name>
</gene>
<dbReference type="InterPro" id="IPR013740">
    <property type="entry name" value="Redoxin"/>
</dbReference>
<evidence type="ECO:0000313" key="8">
    <source>
        <dbReference type="EMBL" id="SFD49093.1"/>
    </source>
</evidence>
<dbReference type="SUPFAM" id="SSF52833">
    <property type="entry name" value="Thioredoxin-like"/>
    <property type="match status" value="1"/>
</dbReference>
<dbReference type="InterPro" id="IPR018219">
    <property type="entry name" value="Tpx_CS"/>
</dbReference>
<dbReference type="PANTHER" id="PTHR43110:SF1">
    <property type="entry name" value="THIOL PEROXIDASE"/>
    <property type="match status" value="1"/>
</dbReference>
<keyword evidence="3 6" id="KW-0560">Oxidoreductase</keyword>
<evidence type="ECO:0000256" key="2">
    <source>
        <dbReference type="ARBA" id="ARBA00022862"/>
    </source>
</evidence>
<keyword evidence="4 6" id="KW-1015">Disulfide bond</keyword>
<name>A0A1I1SYT1_9GAMM</name>
<evidence type="ECO:0000256" key="5">
    <source>
        <dbReference type="ARBA" id="ARBA00023284"/>
    </source>
</evidence>
<keyword evidence="1 6" id="KW-0575">Peroxidase</keyword>
<accession>A0A1I1SYT1</accession>
<dbReference type="PROSITE" id="PS01265">
    <property type="entry name" value="TPX"/>
    <property type="match status" value="1"/>
</dbReference>
<comment type="miscellaneous">
    <text evidence="6">The active site is a conserved redox-active cysteine residue, the peroxidatic cysteine (C(P)), which makes the nucleophilic attack on the peroxide substrate. The peroxide oxidizes the C(P)-SH to cysteine sulfenic acid (C(P)-SOH), which then reacts with another cysteine residue, the resolving cysteine (C(R)), to form a disulfide bridge. The disulfide is subsequently reduced by an appropriate electron donor to complete the catalytic cycle. In this atypical 2-Cys peroxiredoxin, C(R) is present in the same subunit to form an intramolecular disulfide. The disulfide is subsequently reduced by thioredoxin.</text>
</comment>
<comment type="catalytic activity">
    <reaction evidence="6">
        <text>a hydroperoxide + [thioredoxin]-dithiol = an alcohol + [thioredoxin]-disulfide + H2O</text>
        <dbReference type="Rhea" id="RHEA:62620"/>
        <dbReference type="Rhea" id="RHEA-COMP:10698"/>
        <dbReference type="Rhea" id="RHEA-COMP:10700"/>
        <dbReference type="ChEBI" id="CHEBI:15377"/>
        <dbReference type="ChEBI" id="CHEBI:29950"/>
        <dbReference type="ChEBI" id="CHEBI:30879"/>
        <dbReference type="ChEBI" id="CHEBI:35924"/>
        <dbReference type="ChEBI" id="CHEBI:50058"/>
        <dbReference type="EC" id="1.11.1.24"/>
    </reaction>
</comment>
<evidence type="ECO:0000259" key="7">
    <source>
        <dbReference type="PROSITE" id="PS51352"/>
    </source>
</evidence>
<keyword evidence="2 6" id="KW-0049">Antioxidant</keyword>
<evidence type="ECO:0000313" key="9">
    <source>
        <dbReference type="Proteomes" id="UP000198862"/>
    </source>
</evidence>
<feature type="domain" description="Thioredoxin" evidence="7">
    <location>
        <begin position="18"/>
        <end position="167"/>
    </location>
</feature>
<dbReference type="RefSeq" id="WP_091990460.1">
    <property type="nucleotide sequence ID" value="NZ_FOLO01000062.1"/>
</dbReference>
<keyword evidence="9" id="KW-1185">Reference proteome</keyword>
<dbReference type="PROSITE" id="PS51352">
    <property type="entry name" value="THIOREDOXIN_2"/>
    <property type="match status" value="1"/>
</dbReference>
<dbReference type="Pfam" id="PF08534">
    <property type="entry name" value="Redoxin"/>
    <property type="match status" value="1"/>
</dbReference>
<dbReference type="InterPro" id="IPR036249">
    <property type="entry name" value="Thioredoxin-like_sf"/>
</dbReference>
<dbReference type="InterPro" id="IPR050455">
    <property type="entry name" value="Tpx_Peroxidase_subfamily"/>
</dbReference>
<dbReference type="OrthoDB" id="9781543at2"/>
<feature type="active site" description="Cysteine sulfenic acid (-SOH) intermediate" evidence="6">
    <location>
        <position position="60"/>
    </location>
</feature>
<dbReference type="InterPro" id="IPR002065">
    <property type="entry name" value="TPX"/>
</dbReference>
<organism evidence="8 9">
    <name type="scientific">Pseudoalteromonas denitrificans DSM 6059</name>
    <dbReference type="NCBI Taxonomy" id="1123010"/>
    <lineage>
        <taxon>Bacteria</taxon>
        <taxon>Pseudomonadati</taxon>
        <taxon>Pseudomonadota</taxon>
        <taxon>Gammaproteobacteria</taxon>
        <taxon>Alteromonadales</taxon>
        <taxon>Pseudoalteromonadaceae</taxon>
        <taxon>Pseudoalteromonas</taxon>
    </lineage>
</organism>
<dbReference type="Proteomes" id="UP000198862">
    <property type="component" value="Unassembled WGS sequence"/>
</dbReference>
<dbReference type="HAMAP" id="MF_00269">
    <property type="entry name" value="Tpx"/>
    <property type="match status" value="1"/>
</dbReference>
<comment type="function">
    <text evidence="6">Thiol-specific peroxidase that catalyzes the reduction of hydrogen peroxide and organic hydroperoxides to water and alcohols, respectively. Plays a role in cell protection against oxidative stress by detoxifying peroxides.</text>
</comment>
<dbReference type="GO" id="GO:0008379">
    <property type="term" value="F:thioredoxin peroxidase activity"/>
    <property type="evidence" value="ECO:0007669"/>
    <property type="project" value="UniProtKB-UniRule"/>
</dbReference>
<dbReference type="InterPro" id="IPR013766">
    <property type="entry name" value="Thioredoxin_domain"/>
</dbReference>
<evidence type="ECO:0000256" key="4">
    <source>
        <dbReference type="ARBA" id="ARBA00023157"/>
    </source>
</evidence>
<evidence type="ECO:0000256" key="6">
    <source>
        <dbReference type="HAMAP-Rule" id="MF_00269"/>
    </source>
</evidence>
<keyword evidence="5 6" id="KW-0676">Redox-active center</keyword>
<dbReference type="CDD" id="cd03014">
    <property type="entry name" value="PRX_Atyp2cys"/>
    <property type="match status" value="1"/>
</dbReference>
<comment type="similarity">
    <text evidence="6">Belongs to the peroxiredoxin family. Tpx subfamily.</text>
</comment>
<dbReference type="STRING" id="1123010.SAMN02745724_04667"/>
<dbReference type="AlphaFoldDB" id="A0A1I1SYT1"/>
<reference evidence="8 9" key="1">
    <citation type="submission" date="2016-10" db="EMBL/GenBank/DDBJ databases">
        <authorList>
            <person name="de Groot N.N."/>
        </authorList>
    </citation>
    <scope>NUCLEOTIDE SEQUENCE [LARGE SCALE GENOMIC DNA]</scope>
    <source>
        <strain evidence="8 9">DSM 6059</strain>
    </source>
</reference>